<evidence type="ECO:0000256" key="3">
    <source>
        <dbReference type="ARBA" id="ARBA00022723"/>
    </source>
</evidence>
<reference evidence="9" key="1">
    <citation type="journal article" date="2022" name="Int. J. Mol. Sci.">
        <title>Draft Genome of Tanacetum Coccineum: Genomic Comparison of Closely Related Tanacetum-Family Plants.</title>
        <authorList>
            <person name="Yamashiro T."/>
            <person name="Shiraishi A."/>
            <person name="Nakayama K."/>
            <person name="Satake H."/>
        </authorList>
    </citation>
    <scope>NUCLEOTIDE SEQUENCE</scope>
</reference>
<keyword evidence="8" id="KW-0812">Transmembrane</keyword>
<dbReference type="PANTHER" id="PTHR43079:SF1">
    <property type="entry name" value="CADMIUM_ZINC-TRANSPORTING ATPASE HMA1, CHLOROPLASTIC-RELATED"/>
    <property type="match status" value="1"/>
</dbReference>
<dbReference type="PANTHER" id="PTHR43079">
    <property type="entry name" value="PROBABLE CADMIUM/ZINC-TRANSPORTING ATPASE HMA1"/>
    <property type="match status" value="1"/>
</dbReference>
<evidence type="ECO:0000256" key="1">
    <source>
        <dbReference type="ARBA" id="ARBA00004141"/>
    </source>
</evidence>
<evidence type="ECO:0000256" key="8">
    <source>
        <dbReference type="SAM" id="Phobius"/>
    </source>
</evidence>
<keyword evidence="5" id="KW-0067">ATP-binding</keyword>
<keyword evidence="7" id="KW-1278">Translocase</keyword>
<keyword evidence="10" id="KW-1185">Reference proteome</keyword>
<evidence type="ECO:0000313" key="10">
    <source>
        <dbReference type="Proteomes" id="UP001151760"/>
    </source>
</evidence>
<accession>A0ABQ5CAJ8</accession>
<keyword evidence="6" id="KW-0460">Magnesium</keyword>
<protein>
    <recommendedName>
        <fullName evidence="11">NERD domain-containing protein</fullName>
    </recommendedName>
</protein>
<sequence>MSWNWIYPDDAFKPTGGKFQELSFKRKPNVWAYIFVKAKNTWKESTLNKRVQPTEEARLSKLTLQKWLNQFGENYSKAVMILSVVIALIGLILFKWPFFSTPGIDIAWSMNHRRLVIQLKTMTVGTKQILCNVLEGRNKAREAKTVVSNGILYTNYSQVGDPVKDHDCWHQADALSCALRKKQGSRS</sequence>
<evidence type="ECO:0000256" key="7">
    <source>
        <dbReference type="ARBA" id="ARBA00022967"/>
    </source>
</evidence>
<evidence type="ECO:0000256" key="4">
    <source>
        <dbReference type="ARBA" id="ARBA00022741"/>
    </source>
</evidence>
<evidence type="ECO:0000256" key="5">
    <source>
        <dbReference type="ARBA" id="ARBA00022840"/>
    </source>
</evidence>
<proteinExistence type="inferred from homology"/>
<comment type="similarity">
    <text evidence="2">Belongs to the cation transport ATPase (P-type) (TC 3.A.3) family. Type IB subfamily.</text>
</comment>
<reference evidence="9" key="2">
    <citation type="submission" date="2022-01" db="EMBL/GenBank/DDBJ databases">
        <authorList>
            <person name="Yamashiro T."/>
            <person name="Shiraishi A."/>
            <person name="Satake H."/>
            <person name="Nakayama K."/>
        </authorList>
    </citation>
    <scope>NUCLEOTIDE SEQUENCE</scope>
</reference>
<evidence type="ECO:0000313" key="9">
    <source>
        <dbReference type="EMBL" id="GJT23945.1"/>
    </source>
</evidence>
<comment type="subcellular location">
    <subcellularLocation>
        <location evidence="1">Membrane</location>
        <topology evidence="1">Multi-pass membrane protein</topology>
    </subcellularLocation>
</comment>
<dbReference type="EMBL" id="BQNB010014096">
    <property type="protein sequence ID" value="GJT23945.1"/>
    <property type="molecule type" value="Genomic_DNA"/>
</dbReference>
<evidence type="ECO:0000256" key="6">
    <source>
        <dbReference type="ARBA" id="ARBA00022842"/>
    </source>
</evidence>
<organism evidence="9 10">
    <name type="scientific">Tanacetum coccineum</name>
    <dbReference type="NCBI Taxonomy" id="301880"/>
    <lineage>
        <taxon>Eukaryota</taxon>
        <taxon>Viridiplantae</taxon>
        <taxon>Streptophyta</taxon>
        <taxon>Embryophyta</taxon>
        <taxon>Tracheophyta</taxon>
        <taxon>Spermatophyta</taxon>
        <taxon>Magnoliopsida</taxon>
        <taxon>eudicotyledons</taxon>
        <taxon>Gunneridae</taxon>
        <taxon>Pentapetalae</taxon>
        <taxon>asterids</taxon>
        <taxon>campanulids</taxon>
        <taxon>Asterales</taxon>
        <taxon>Asteraceae</taxon>
        <taxon>Asteroideae</taxon>
        <taxon>Anthemideae</taxon>
        <taxon>Anthemidinae</taxon>
        <taxon>Tanacetum</taxon>
    </lineage>
</organism>
<evidence type="ECO:0008006" key="11">
    <source>
        <dbReference type="Google" id="ProtNLM"/>
    </source>
</evidence>
<dbReference type="Proteomes" id="UP001151760">
    <property type="component" value="Unassembled WGS sequence"/>
</dbReference>
<dbReference type="InterPro" id="IPR051949">
    <property type="entry name" value="Cation_Transport_ATPase"/>
</dbReference>
<keyword evidence="8" id="KW-1133">Transmembrane helix</keyword>
<keyword evidence="3" id="KW-0479">Metal-binding</keyword>
<feature type="transmembrane region" description="Helical" evidence="8">
    <location>
        <begin position="75"/>
        <end position="94"/>
    </location>
</feature>
<name>A0ABQ5CAJ8_9ASTR</name>
<evidence type="ECO:0000256" key="2">
    <source>
        <dbReference type="ARBA" id="ARBA00006024"/>
    </source>
</evidence>
<comment type="caution">
    <text evidence="9">The sequence shown here is derived from an EMBL/GenBank/DDBJ whole genome shotgun (WGS) entry which is preliminary data.</text>
</comment>
<keyword evidence="8" id="KW-0472">Membrane</keyword>
<gene>
    <name evidence="9" type="ORF">Tco_0893882</name>
</gene>
<keyword evidence="4" id="KW-0547">Nucleotide-binding</keyword>